<evidence type="ECO:0000259" key="1">
    <source>
        <dbReference type="Pfam" id="PF24696"/>
    </source>
</evidence>
<feature type="domain" description="UGSC-like" evidence="1">
    <location>
        <begin position="6"/>
        <end position="94"/>
    </location>
</feature>
<evidence type="ECO:0000313" key="4">
    <source>
        <dbReference type="EMBL" id="CAB4934067.1"/>
    </source>
</evidence>
<sequence length="94" mass="10120">MGIRFFDPRPPTEAPVDAYRVDAHGDRALVIGLLANGFPDSMTFLDALSAQIAARVPDVTFARVEKASPPTPLTAEQHRMLTQDCVGVVAAYGH</sequence>
<protein>
    <submittedName>
        <fullName evidence="3">Unannotated protein</fullName>
    </submittedName>
</protein>
<evidence type="ECO:0000313" key="5">
    <source>
        <dbReference type="EMBL" id="CAB5004848.1"/>
    </source>
</evidence>
<reference evidence="3" key="1">
    <citation type="submission" date="2020-05" db="EMBL/GenBank/DDBJ databases">
        <authorList>
            <person name="Chiriac C."/>
            <person name="Salcher M."/>
            <person name="Ghai R."/>
            <person name="Kavagutti S V."/>
        </authorList>
    </citation>
    <scope>NUCLEOTIDE SEQUENCE</scope>
</reference>
<accession>A0A6J7AEY8</accession>
<proteinExistence type="predicted"/>
<dbReference type="EMBL" id="CAFABA010000058">
    <property type="protein sequence ID" value="CAB4831491.1"/>
    <property type="molecule type" value="Genomic_DNA"/>
</dbReference>
<name>A0A6J7AEY8_9ZZZZ</name>
<dbReference type="InterPro" id="IPR057767">
    <property type="entry name" value="UGSC-like_dom"/>
</dbReference>
<evidence type="ECO:0000313" key="2">
    <source>
        <dbReference type="EMBL" id="CAB4728337.1"/>
    </source>
</evidence>
<organism evidence="3">
    <name type="scientific">freshwater metagenome</name>
    <dbReference type="NCBI Taxonomy" id="449393"/>
    <lineage>
        <taxon>unclassified sequences</taxon>
        <taxon>metagenomes</taxon>
        <taxon>ecological metagenomes</taxon>
    </lineage>
</organism>
<dbReference type="AlphaFoldDB" id="A0A6J7AEY8"/>
<gene>
    <name evidence="2" type="ORF">UFOPK2754_00306</name>
    <name evidence="3" type="ORF">UFOPK3139_01518</name>
    <name evidence="4" type="ORF">UFOPK3543_02840</name>
    <name evidence="5" type="ORF">UFOPK3967_01890</name>
</gene>
<dbReference type="EMBL" id="CAFBOS010000123">
    <property type="protein sequence ID" value="CAB5004848.1"/>
    <property type="molecule type" value="Genomic_DNA"/>
</dbReference>
<evidence type="ECO:0000313" key="3">
    <source>
        <dbReference type="EMBL" id="CAB4831491.1"/>
    </source>
</evidence>
<dbReference type="EMBL" id="CAEZYR010000006">
    <property type="protein sequence ID" value="CAB4728337.1"/>
    <property type="molecule type" value="Genomic_DNA"/>
</dbReference>
<dbReference type="Pfam" id="PF24696">
    <property type="entry name" value="UGSC"/>
    <property type="match status" value="1"/>
</dbReference>
<dbReference type="EMBL" id="CAFBMH010000163">
    <property type="protein sequence ID" value="CAB4934067.1"/>
    <property type="molecule type" value="Genomic_DNA"/>
</dbReference>